<comment type="caution">
    <text evidence="1">The sequence shown here is derived from an EMBL/GenBank/DDBJ whole genome shotgun (WGS) entry which is preliminary data.</text>
</comment>
<organism evidence="1 2">
    <name type="scientific">Fusarium equiseti</name>
    <name type="common">Fusarium scirpi</name>
    <dbReference type="NCBI Taxonomy" id="61235"/>
    <lineage>
        <taxon>Eukaryota</taxon>
        <taxon>Fungi</taxon>
        <taxon>Dikarya</taxon>
        <taxon>Ascomycota</taxon>
        <taxon>Pezizomycotina</taxon>
        <taxon>Sordariomycetes</taxon>
        <taxon>Hypocreomycetidae</taxon>
        <taxon>Hypocreales</taxon>
        <taxon>Nectriaceae</taxon>
        <taxon>Fusarium</taxon>
        <taxon>Fusarium incarnatum-equiseti species complex</taxon>
    </lineage>
</organism>
<reference evidence="1" key="1">
    <citation type="submission" date="2022-09" db="EMBL/GenBank/DDBJ databases">
        <title>Fusarium specimens isolated from Avocado Roots.</title>
        <authorList>
            <person name="Stajich J."/>
            <person name="Roper C."/>
            <person name="Heimlech-Rivalta G."/>
        </authorList>
    </citation>
    <scope>NUCLEOTIDE SEQUENCE</scope>
    <source>
        <strain evidence="1">CF00095</strain>
    </source>
</reference>
<evidence type="ECO:0000313" key="2">
    <source>
        <dbReference type="Proteomes" id="UP001152024"/>
    </source>
</evidence>
<dbReference type="EMBL" id="JAOQBH010000019">
    <property type="protein sequence ID" value="KAJ4122692.1"/>
    <property type="molecule type" value="Genomic_DNA"/>
</dbReference>
<accession>A0ABQ8R1I4</accession>
<sequence>MSDFDRVFTDSEEEIRSLFTKSEQITLEKGQVDRSIIEKVLKMTFRDYQWESMFRFFEAFMSTIWGWHTPNVSRQFQVLKNYAAEINYDYYMEDKALEKKQNAIEITASGDIFKGDDLIALYTFNGDDLIAF</sequence>
<name>A0ABQ8R1I4_FUSEQ</name>
<evidence type="ECO:0000313" key="1">
    <source>
        <dbReference type="EMBL" id="KAJ4122692.1"/>
    </source>
</evidence>
<dbReference type="Proteomes" id="UP001152024">
    <property type="component" value="Unassembled WGS sequence"/>
</dbReference>
<keyword evidence="2" id="KW-1185">Reference proteome</keyword>
<protein>
    <submittedName>
        <fullName evidence="1">Uncharacterized protein</fullName>
    </submittedName>
</protein>
<proteinExistence type="predicted"/>
<gene>
    <name evidence="1" type="ORF">NW768_010129</name>
</gene>